<dbReference type="AlphaFoldDB" id="A0AAD9D5F1"/>
<name>A0AAD9D5F1_9STRA</name>
<keyword evidence="3 5" id="KW-0375">Hydrogen ion transport</keyword>
<comment type="caution">
    <text evidence="7">The sequence shown here is derived from an EMBL/GenBank/DDBJ whole genome shotgun (WGS) entry which is preliminary data.</text>
</comment>
<evidence type="ECO:0000313" key="7">
    <source>
        <dbReference type="EMBL" id="KAK1734487.1"/>
    </source>
</evidence>
<proteinExistence type="inferred from homology"/>
<keyword evidence="8" id="KW-1185">Reference proteome</keyword>
<keyword evidence="4 5" id="KW-0406">Ion transport</keyword>
<dbReference type="PANTHER" id="PTHR10137:SF0">
    <property type="entry name" value="V-TYPE PROTON ATPASE SUBUNIT C"/>
    <property type="match status" value="1"/>
</dbReference>
<comment type="function">
    <text evidence="5">Subunit of the V1 complex of vacuolar(H+)-ATPase (V-ATPase), a multisubunit enzyme composed of a peripheral complex (V1) that hydrolyzes ATP and a membrane integral complex (V0) that translocates protons. V-ATPase is responsible for acidifying and maintaining the pH of intracellular compartments and in some cell types, is targeted to the plasma membrane, where it is responsible for acidifying the extracellular environment. Subunit C is necessary for the assembly of the catalytic sector of the enzyme and is likely to have a specific function in its catalytic activity.</text>
</comment>
<comment type="similarity">
    <text evidence="1 5">Belongs to the V-ATPase C subunit family.</text>
</comment>
<evidence type="ECO:0000256" key="1">
    <source>
        <dbReference type="ARBA" id="ARBA00006138"/>
    </source>
</evidence>
<organism evidence="7 8">
    <name type="scientific">Skeletonema marinoi</name>
    <dbReference type="NCBI Taxonomy" id="267567"/>
    <lineage>
        <taxon>Eukaryota</taxon>
        <taxon>Sar</taxon>
        <taxon>Stramenopiles</taxon>
        <taxon>Ochrophyta</taxon>
        <taxon>Bacillariophyta</taxon>
        <taxon>Coscinodiscophyceae</taxon>
        <taxon>Thalassiosirophycidae</taxon>
        <taxon>Thalassiosirales</taxon>
        <taxon>Skeletonemataceae</taxon>
        <taxon>Skeletonema</taxon>
        <taxon>Skeletonema marinoi-dohrnii complex</taxon>
    </lineage>
</organism>
<dbReference type="Pfam" id="PF03223">
    <property type="entry name" value="V-ATPase_C"/>
    <property type="match status" value="1"/>
</dbReference>
<evidence type="ECO:0000313" key="8">
    <source>
        <dbReference type="Proteomes" id="UP001224775"/>
    </source>
</evidence>
<keyword evidence="2 5" id="KW-0813">Transport</keyword>
<reference evidence="7" key="1">
    <citation type="submission" date="2023-06" db="EMBL/GenBank/DDBJ databases">
        <title>Survivors Of The Sea: Transcriptome response of Skeletonema marinoi to long-term dormancy.</title>
        <authorList>
            <person name="Pinder M.I.M."/>
            <person name="Kourtchenko O."/>
            <person name="Robertson E.K."/>
            <person name="Larsson T."/>
            <person name="Maumus F."/>
            <person name="Osuna-Cruz C.M."/>
            <person name="Vancaester E."/>
            <person name="Stenow R."/>
            <person name="Vandepoele K."/>
            <person name="Ploug H."/>
            <person name="Bruchert V."/>
            <person name="Godhe A."/>
            <person name="Topel M."/>
        </authorList>
    </citation>
    <scope>NUCLEOTIDE SEQUENCE</scope>
    <source>
        <strain evidence="7">R05AC</strain>
    </source>
</reference>
<dbReference type="Gene3D" id="1.20.1460.10">
    <property type="entry name" value="subunit c (vma5p) of the yeast v-atpase, domain 2"/>
    <property type="match status" value="1"/>
</dbReference>
<evidence type="ECO:0000256" key="3">
    <source>
        <dbReference type="ARBA" id="ARBA00022781"/>
    </source>
</evidence>
<sequence>MSHPHYLITSISNSGSAPENSFRKLQNAAACPSAPYGEMFKLEVPSLMVGTLDSLMNLSDDLGKTDSIIESIVRKVEKSSMELAGKKATELTVGGVPSTRYIQQFAWDYAKYPNRRPLKELVSLISSGVSAIDEELKQLSNSYGDKQAALQDAKRKKGGNLTTVDLNDVLEEKVVKNLKIFDTEYLKTVFVAVSKNQVEVFENEIYVLGGELVGYGGPDWSGMPHGLGQPQNFGSQVDRHQKKGLPSYQAP</sequence>
<dbReference type="GO" id="GO:0000221">
    <property type="term" value="C:vacuolar proton-transporting V-type ATPase, V1 domain"/>
    <property type="evidence" value="ECO:0007669"/>
    <property type="project" value="TreeGrafter"/>
</dbReference>
<evidence type="ECO:0000256" key="5">
    <source>
        <dbReference type="RuleBase" id="RU364010"/>
    </source>
</evidence>
<dbReference type="GO" id="GO:0046961">
    <property type="term" value="F:proton-transporting ATPase activity, rotational mechanism"/>
    <property type="evidence" value="ECO:0007669"/>
    <property type="project" value="InterPro"/>
</dbReference>
<dbReference type="PANTHER" id="PTHR10137">
    <property type="entry name" value="V-TYPE PROTON ATPASE SUBUNIT C"/>
    <property type="match status" value="1"/>
</dbReference>
<evidence type="ECO:0000256" key="6">
    <source>
        <dbReference type="SAM" id="MobiDB-lite"/>
    </source>
</evidence>
<evidence type="ECO:0000256" key="4">
    <source>
        <dbReference type="ARBA" id="ARBA00023065"/>
    </source>
</evidence>
<evidence type="ECO:0000256" key="2">
    <source>
        <dbReference type="ARBA" id="ARBA00022448"/>
    </source>
</evidence>
<dbReference type="EMBL" id="JATAAI010000038">
    <property type="protein sequence ID" value="KAK1734487.1"/>
    <property type="molecule type" value="Genomic_DNA"/>
</dbReference>
<dbReference type="Proteomes" id="UP001224775">
    <property type="component" value="Unassembled WGS sequence"/>
</dbReference>
<dbReference type="SUPFAM" id="SSF118203">
    <property type="entry name" value="Vacuolar ATP synthase subunit C"/>
    <property type="match status" value="1"/>
</dbReference>
<feature type="region of interest" description="Disordered" evidence="6">
    <location>
        <begin position="223"/>
        <end position="251"/>
    </location>
</feature>
<accession>A0AAD9D5F1</accession>
<dbReference type="InterPro" id="IPR036132">
    <property type="entry name" value="Vac_ATP_synth_c_sf"/>
</dbReference>
<gene>
    <name evidence="7" type="ORF">QTG54_014735</name>
</gene>
<dbReference type="InterPro" id="IPR004907">
    <property type="entry name" value="ATPase_V1-cplx_csu"/>
</dbReference>
<dbReference type="CDD" id="cd14785">
    <property type="entry name" value="V-ATPase_C"/>
    <property type="match status" value="1"/>
</dbReference>
<protein>
    <recommendedName>
        <fullName evidence="5">V-type proton ATPase subunit C</fullName>
    </recommendedName>
</protein>
<comment type="subunit">
    <text evidence="5">V-ATPase is a heteromultimeric enzyme composed of a peripheral catalytic V1 complex (components A to H) attached to an integral membrane V0 proton pore complex.</text>
</comment>